<feature type="non-terminal residue" evidence="1">
    <location>
        <position position="1"/>
    </location>
</feature>
<accession>A0AAQ3RK67</accession>
<evidence type="ECO:0000313" key="2">
    <source>
        <dbReference type="Proteomes" id="UP001374535"/>
    </source>
</evidence>
<dbReference type="AlphaFoldDB" id="A0AAQ3RK67"/>
<keyword evidence="2" id="KW-1185">Reference proteome</keyword>
<dbReference type="EMBL" id="CP144692">
    <property type="protein sequence ID" value="WVY95847.1"/>
    <property type="molecule type" value="Genomic_DNA"/>
</dbReference>
<dbReference type="Proteomes" id="UP001374535">
    <property type="component" value="Chromosome 9"/>
</dbReference>
<name>A0AAQ3RK67_VIGMU</name>
<reference evidence="1 2" key="1">
    <citation type="journal article" date="2023" name="Life. Sci Alliance">
        <title>Evolutionary insights into 3D genome organization and epigenetic landscape of Vigna mungo.</title>
        <authorList>
            <person name="Junaid A."/>
            <person name="Singh B."/>
            <person name="Bhatia S."/>
        </authorList>
    </citation>
    <scope>NUCLEOTIDE SEQUENCE [LARGE SCALE GENOMIC DNA]</scope>
    <source>
        <strain evidence="1">Urdbean</strain>
    </source>
</reference>
<organism evidence="1 2">
    <name type="scientific">Vigna mungo</name>
    <name type="common">Black gram</name>
    <name type="synonym">Phaseolus mungo</name>
    <dbReference type="NCBI Taxonomy" id="3915"/>
    <lineage>
        <taxon>Eukaryota</taxon>
        <taxon>Viridiplantae</taxon>
        <taxon>Streptophyta</taxon>
        <taxon>Embryophyta</taxon>
        <taxon>Tracheophyta</taxon>
        <taxon>Spermatophyta</taxon>
        <taxon>Magnoliopsida</taxon>
        <taxon>eudicotyledons</taxon>
        <taxon>Gunneridae</taxon>
        <taxon>Pentapetalae</taxon>
        <taxon>rosids</taxon>
        <taxon>fabids</taxon>
        <taxon>Fabales</taxon>
        <taxon>Fabaceae</taxon>
        <taxon>Papilionoideae</taxon>
        <taxon>50 kb inversion clade</taxon>
        <taxon>NPAAA clade</taxon>
        <taxon>indigoferoid/millettioid clade</taxon>
        <taxon>Phaseoleae</taxon>
        <taxon>Vigna</taxon>
    </lineage>
</organism>
<gene>
    <name evidence="1" type="ORF">V8G54_027998</name>
</gene>
<protein>
    <submittedName>
        <fullName evidence="1">Uncharacterized protein</fullName>
    </submittedName>
</protein>
<proteinExistence type="predicted"/>
<evidence type="ECO:0000313" key="1">
    <source>
        <dbReference type="EMBL" id="WVY95847.1"/>
    </source>
</evidence>
<sequence>QIVGLKAKGLHSHVHDSNSNIWLTKSAIYRDCLRHSIKYKMNILYLHNGLNKEEKTVAYVPAWLLLPRRFLRDRMTTEDVFINKILVLQGVDVFKEDKILCDKSNEIGIAILTCIGLKKTVNGWLFRDEEIVVISSRSPPTLNEDHIDFIPEIVFEKFVVE</sequence>